<dbReference type="SUPFAM" id="SSF75304">
    <property type="entry name" value="Amidase signature (AS) enzymes"/>
    <property type="match status" value="1"/>
</dbReference>
<evidence type="ECO:0000259" key="4">
    <source>
        <dbReference type="Pfam" id="PF01425"/>
    </source>
</evidence>
<comment type="function">
    <text evidence="1">Hydrolyzes indole-3-acetamide (IAM) into indole-3-acetic acid (IAA).</text>
</comment>
<dbReference type="PANTHER" id="PTHR11895:SF7">
    <property type="entry name" value="GLUTAMYL-TRNA(GLN) AMIDOTRANSFERASE SUBUNIT A, MITOCHONDRIAL"/>
    <property type="match status" value="1"/>
</dbReference>
<comment type="similarity">
    <text evidence="2">Belongs to the amidase family.</text>
</comment>
<keyword evidence="6" id="KW-1185">Reference proteome</keyword>
<proteinExistence type="inferred from homology"/>
<dbReference type="Proteomes" id="UP000468901">
    <property type="component" value="Unassembled WGS sequence"/>
</dbReference>
<evidence type="ECO:0000256" key="1">
    <source>
        <dbReference type="ARBA" id="ARBA00003871"/>
    </source>
</evidence>
<dbReference type="GO" id="GO:0003824">
    <property type="term" value="F:catalytic activity"/>
    <property type="evidence" value="ECO:0007669"/>
    <property type="project" value="InterPro"/>
</dbReference>
<dbReference type="InterPro" id="IPR000120">
    <property type="entry name" value="Amidase"/>
</dbReference>
<dbReference type="Pfam" id="PF01425">
    <property type="entry name" value="Amidase"/>
    <property type="match status" value="1"/>
</dbReference>
<dbReference type="PROSITE" id="PS00571">
    <property type="entry name" value="AMIDASES"/>
    <property type="match status" value="1"/>
</dbReference>
<organism evidence="5 6">
    <name type="scientific">Parvibaculum sedimenti</name>
    <dbReference type="NCBI Taxonomy" id="2608632"/>
    <lineage>
        <taxon>Bacteria</taxon>
        <taxon>Pseudomonadati</taxon>
        <taxon>Pseudomonadota</taxon>
        <taxon>Alphaproteobacteria</taxon>
        <taxon>Hyphomicrobiales</taxon>
        <taxon>Parvibaculaceae</taxon>
        <taxon>Parvibaculum</taxon>
    </lineage>
</organism>
<dbReference type="PANTHER" id="PTHR11895">
    <property type="entry name" value="TRANSAMIDASE"/>
    <property type="match status" value="1"/>
</dbReference>
<dbReference type="InterPro" id="IPR020556">
    <property type="entry name" value="Amidase_CS"/>
</dbReference>
<dbReference type="EMBL" id="WESC01000010">
    <property type="protein sequence ID" value="KAB7739491.1"/>
    <property type="molecule type" value="Genomic_DNA"/>
</dbReference>
<accession>A0A6N6VJN5</accession>
<name>A0A6N6VJN5_9HYPH</name>
<comment type="caution">
    <text evidence="5">The sequence shown here is derived from an EMBL/GenBank/DDBJ whole genome shotgun (WGS) entry which is preliminary data.</text>
</comment>
<evidence type="ECO:0000313" key="6">
    <source>
        <dbReference type="Proteomes" id="UP000468901"/>
    </source>
</evidence>
<dbReference type="InterPro" id="IPR023631">
    <property type="entry name" value="Amidase_dom"/>
</dbReference>
<dbReference type="Gene3D" id="3.90.1300.10">
    <property type="entry name" value="Amidase signature (AS) domain"/>
    <property type="match status" value="1"/>
</dbReference>
<sequence>MAGFSDYDKYDALGLAELVRNGAIKPEELLDEAIGRVEKTNPKINAVIFKHYDEARRQIESGLPEGRFKGVPFLLKDLHLLYKGTVTSFGSAAYKDNKADHNSTLTTRYLEAGLVIFGKTNSPEFGLSVTTEPHHYGPTRNPWNTEHSAGGSSGGAAAAVAAGFLPVANASDGGGSIRIPASACGLFGMKPTRARTPMGPDRGEGWAGMSSAHAVSRSVRDSAAMLDVTHGPAAGDPYAAPAFAGSYLDEVSKAPGKLCISFTTKRPNGTQSHGDVVKAIEATAKLLADLGHHVEEDAPAIDVEEMAKHQGTLIGANTLFALNMRAAELGRGIAKEEIEFFTSLVSELAKTRSAADYVAATLYIHQMGRKFAAYHERYDIHLSPTLSLPPIKLGALNTMSPDVGAYLALSAEYVPSIGVYNMTGQPSMSVPLHWNGEGLPIGSMFTGRFGDEATLFRLAGQLEAAQPWAHRRPTI</sequence>
<evidence type="ECO:0000256" key="3">
    <source>
        <dbReference type="ARBA" id="ARBA00021874"/>
    </source>
</evidence>
<evidence type="ECO:0000313" key="5">
    <source>
        <dbReference type="EMBL" id="KAB7739491.1"/>
    </source>
</evidence>
<protein>
    <recommendedName>
        <fullName evidence="3">Indoleacetamide hydrolase</fullName>
    </recommendedName>
</protein>
<evidence type="ECO:0000256" key="2">
    <source>
        <dbReference type="ARBA" id="ARBA00009199"/>
    </source>
</evidence>
<dbReference type="InterPro" id="IPR036928">
    <property type="entry name" value="AS_sf"/>
</dbReference>
<dbReference type="AlphaFoldDB" id="A0A6N6VJN5"/>
<feature type="domain" description="Amidase" evidence="4">
    <location>
        <begin position="28"/>
        <end position="455"/>
    </location>
</feature>
<reference evidence="5 6" key="1">
    <citation type="submission" date="2019-09" db="EMBL/GenBank/DDBJ databases">
        <title>Parvibaculum sedimenti sp. nov., isolated from sediment.</title>
        <authorList>
            <person name="Wang Y."/>
        </authorList>
    </citation>
    <scope>NUCLEOTIDE SEQUENCE [LARGE SCALE GENOMIC DNA]</scope>
    <source>
        <strain evidence="5 6">HXT-9</strain>
    </source>
</reference>
<gene>
    <name evidence="5" type="ORF">F2P47_12290</name>
</gene>